<dbReference type="PANTHER" id="PTHR14614:SF39">
    <property type="entry name" value="HISTIDINE PROTEIN METHYLTRANSFERASE 1 HOMOLOG"/>
    <property type="match status" value="1"/>
</dbReference>
<comment type="caution">
    <text evidence="10">The sequence shown here is derived from an EMBL/GenBank/DDBJ whole genome shotgun (WGS) entry which is preliminary data.</text>
</comment>
<sequence>MSSKEFLFTFDDDDDDDDAVKSLPPFTGRSTSTKTMTVPAVFVSQFPVYSLTSQLLENWAECYPTHPRDRMELPREAAGMNTPPLVYQRAPDVSELTTEGDKLERRDIIPGKYYGGLKVWSCAPYLVAYMFGNRDMFRRLFEITDNPIENTTARKTPPDGQFAGISLVHPIVAEVGCGQGLPGIAALLLGARRVIFQDYNEEVLEICVKSNIGANLLRHAEVVALRENSPPSCLPVVQMVSGDWSRLQWQDCDDGTGKKAHDVRCKVVLGSDVTFDDEACEKLAEMLERCLSPTSGVAYIASKQYYFGTNGGALEFQKCAEGRGLQVEEVSRMDEAGGMQRLIMRVERRG</sequence>
<dbReference type="VEuPathDB" id="TriTrypDB:TcG_05286"/>
<comment type="subcellular location">
    <subcellularLocation>
        <location evidence="2">Cytoplasm</location>
    </subcellularLocation>
    <subcellularLocation>
        <location evidence="1">Nucleus</location>
    </subcellularLocation>
</comment>
<dbReference type="GO" id="GO:0032259">
    <property type="term" value="P:methylation"/>
    <property type="evidence" value="ECO:0007669"/>
    <property type="project" value="UniProtKB-KW"/>
</dbReference>
<dbReference type="InterPro" id="IPR019410">
    <property type="entry name" value="Methyltransf_16"/>
</dbReference>
<evidence type="ECO:0000256" key="4">
    <source>
        <dbReference type="ARBA" id="ARBA00022490"/>
    </source>
</evidence>
<dbReference type="Gene3D" id="3.40.50.150">
    <property type="entry name" value="Vaccinia Virus protein VP39"/>
    <property type="match status" value="1"/>
</dbReference>
<accession>A0A2V2US21</accession>
<dbReference type="VEuPathDB" id="TriTrypDB:Tc_MARK_5850"/>
<dbReference type="VEuPathDB" id="TriTrypDB:TCSYLVIO_007101"/>
<dbReference type="GO" id="GO:0018064">
    <property type="term" value="F:protein-L-histidine N-tele-methyltransferase activity"/>
    <property type="evidence" value="ECO:0007669"/>
    <property type="project" value="UniProtKB-EC"/>
</dbReference>
<evidence type="ECO:0000256" key="2">
    <source>
        <dbReference type="ARBA" id="ARBA00004496"/>
    </source>
</evidence>
<proteinExistence type="inferred from homology"/>
<dbReference type="VEuPathDB" id="TriTrypDB:TcCL_Unassigned02332"/>
<organism evidence="10 11">
    <name type="scientific">Trypanosoma cruzi</name>
    <dbReference type="NCBI Taxonomy" id="5693"/>
    <lineage>
        <taxon>Eukaryota</taxon>
        <taxon>Discoba</taxon>
        <taxon>Euglenozoa</taxon>
        <taxon>Kinetoplastea</taxon>
        <taxon>Metakinetoplastina</taxon>
        <taxon>Trypanosomatida</taxon>
        <taxon>Trypanosomatidae</taxon>
        <taxon>Trypanosoma</taxon>
        <taxon>Schizotrypanum</taxon>
    </lineage>
</organism>
<reference evidence="10 11" key="1">
    <citation type="journal article" date="2018" name="Microb. Genom.">
        <title>Expanding an expanded genome: long-read sequencing of Trypanosoma cruzi.</title>
        <authorList>
            <person name="Berna L."/>
            <person name="Rodriguez M."/>
            <person name="Chiribao M.L."/>
            <person name="Parodi-Talice A."/>
            <person name="Pita S."/>
            <person name="Rijo G."/>
            <person name="Alvarez-Valin F."/>
            <person name="Robello C."/>
        </authorList>
    </citation>
    <scope>NUCLEOTIDE SEQUENCE [LARGE SCALE GENOMIC DNA]</scope>
    <source>
        <strain evidence="10 11">Dm28c</strain>
    </source>
</reference>
<evidence type="ECO:0000256" key="1">
    <source>
        <dbReference type="ARBA" id="ARBA00004123"/>
    </source>
</evidence>
<dbReference type="GO" id="GO:0005737">
    <property type="term" value="C:cytoplasm"/>
    <property type="evidence" value="ECO:0007669"/>
    <property type="project" value="UniProtKB-SubCell"/>
</dbReference>
<dbReference type="Proteomes" id="UP000246121">
    <property type="component" value="Unassembled WGS sequence"/>
</dbReference>
<dbReference type="SUPFAM" id="SSF53335">
    <property type="entry name" value="S-adenosyl-L-methionine-dependent methyltransferases"/>
    <property type="match status" value="2"/>
</dbReference>
<dbReference type="InterPro" id="IPR029063">
    <property type="entry name" value="SAM-dependent_MTases_sf"/>
</dbReference>
<protein>
    <recommendedName>
        <fullName evidence="3">protein-histidine N-methyltransferase</fullName>
        <ecNumber evidence="3">2.1.1.85</ecNumber>
    </recommendedName>
</protein>
<dbReference type="VEuPathDB" id="TriTrypDB:C4B63_136g42"/>
<keyword evidence="4" id="KW-0963">Cytoplasm</keyword>
<keyword evidence="5" id="KW-0489">Methyltransferase</keyword>
<comment type="similarity">
    <text evidence="9">Belongs to the methyltransferase superfamily. METTL18 family.</text>
</comment>
<evidence type="ECO:0000313" key="10">
    <source>
        <dbReference type="EMBL" id="PWU86016.1"/>
    </source>
</evidence>
<evidence type="ECO:0000256" key="7">
    <source>
        <dbReference type="ARBA" id="ARBA00022691"/>
    </source>
</evidence>
<dbReference type="VEuPathDB" id="TriTrypDB:ECC02_004782"/>
<gene>
    <name evidence="10" type="ORF">C4B63_136g42</name>
</gene>
<name>A0A2V2US21_TRYCR</name>
<keyword evidence="7" id="KW-0949">S-adenosyl-L-methionine</keyword>
<dbReference type="VEuPathDB" id="TriTrypDB:TcCLB.506511.70"/>
<evidence type="ECO:0000256" key="5">
    <source>
        <dbReference type="ARBA" id="ARBA00022603"/>
    </source>
</evidence>
<keyword evidence="6" id="KW-0808">Transferase</keyword>
<evidence type="ECO:0000256" key="8">
    <source>
        <dbReference type="ARBA" id="ARBA00023242"/>
    </source>
</evidence>
<dbReference type="AlphaFoldDB" id="A0A2V2US21"/>
<evidence type="ECO:0000256" key="6">
    <source>
        <dbReference type="ARBA" id="ARBA00022679"/>
    </source>
</evidence>
<dbReference type="PANTHER" id="PTHR14614">
    <property type="entry name" value="HEPATOCELLULAR CARCINOMA-ASSOCIATED ANTIGEN"/>
    <property type="match status" value="1"/>
</dbReference>
<evidence type="ECO:0000256" key="3">
    <source>
        <dbReference type="ARBA" id="ARBA00012533"/>
    </source>
</evidence>
<dbReference type="VEuPathDB" id="TriTrypDB:TCDM_03052"/>
<dbReference type="VEuPathDB" id="TriTrypDB:TcBrA4_0118490"/>
<dbReference type="GO" id="GO:0005634">
    <property type="term" value="C:nucleus"/>
    <property type="evidence" value="ECO:0007669"/>
    <property type="project" value="UniProtKB-SubCell"/>
</dbReference>
<dbReference type="VEuPathDB" id="TriTrypDB:C3747_158g86"/>
<evidence type="ECO:0000313" key="11">
    <source>
        <dbReference type="Proteomes" id="UP000246121"/>
    </source>
</evidence>
<dbReference type="EMBL" id="PRFA01000136">
    <property type="protein sequence ID" value="PWU86016.1"/>
    <property type="molecule type" value="Genomic_DNA"/>
</dbReference>
<dbReference type="VEuPathDB" id="TriTrypDB:BCY84_02004"/>
<evidence type="ECO:0000256" key="9">
    <source>
        <dbReference type="ARBA" id="ARBA00038126"/>
    </source>
</evidence>
<keyword evidence="8" id="KW-0539">Nucleus</keyword>
<dbReference type="EC" id="2.1.1.85" evidence="3"/>